<dbReference type="PANTHER" id="PTHR11629:SF63">
    <property type="entry name" value="V-TYPE PROTON ATPASE SUBUNIT A"/>
    <property type="match status" value="1"/>
</dbReference>
<keyword evidence="10" id="KW-1185">Reference proteome</keyword>
<dbReference type="EMBL" id="LWGR01000004">
    <property type="protein sequence ID" value="KZM74715.1"/>
    <property type="molecule type" value="Genomic_DNA"/>
</dbReference>
<dbReference type="GO" id="GO:0046961">
    <property type="term" value="F:proton-transporting ATPase activity, rotational mechanism"/>
    <property type="evidence" value="ECO:0007669"/>
    <property type="project" value="InterPro"/>
</dbReference>
<evidence type="ECO:0000256" key="4">
    <source>
        <dbReference type="ARBA" id="ARBA00022692"/>
    </source>
</evidence>
<dbReference type="STRING" id="455432.AWN90_21905"/>
<feature type="transmembrane region" description="Helical" evidence="8">
    <location>
        <begin position="247"/>
        <end position="269"/>
    </location>
</feature>
<comment type="caution">
    <text evidence="9">The sequence shown here is derived from an EMBL/GenBank/DDBJ whole genome shotgun (WGS) entry which is preliminary data.</text>
</comment>
<evidence type="ECO:0000256" key="1">
    <source>
        <dbReference type="ARBA" id="ARBA00004141"/>
    </source>
</evidence>
<keyword evidence="4 8" id="KW-0812">Transmembrane</keyword>
<feature type="transmembrane region" description="Helical" evidence="8">
    <location>
        <begin position="352"/>
        <end position="376"/>
    </location>
</feature>
<dbReference type="GO" id="GO:0051117">
    <property type="term" value="F:ATPase binding"/>
    <property type="evidence" value="ECO:0007669"/>
    <property type="project" value="TreeGrafter"/>
</dbReference>
<evidence type="ECO:0000256" key="2">
    <source>
        <dbReference type="ARBA" id="ARBA00009904"/>
    </source>
</evidence>
<evidence type="ECO:0000256" key="3">
    <source>
        <dbReference type="ARBA" id="ARBA00022448"/>
    </source>
</evidence>
<evidence type="ECO:0000256" key="7">
    <source>
        <dbReference type="ARBA" id="ARBA00023136"/>
    </source>
</evidence>
<keyword evidence="3" id="KW-0813">Transport</keyword>
<dbReference type="Pfam" id="PF01496">
    <property type="entry name" value="V_ATPase_I"/>
    <property type="match status" value="1"/>
</dbReference>
<protein>
    <submittedName>
        <fullName evidence="9">ATPase</fullName>
    </submittedName>
</protein>
<sequence length="456" mass="46973">MSWSQALTPVRMQRVALVAPEPALRAMLVQVAAAGVVQLDQGERAEHPGSAVTPRISMLEPDGSVLERDGRADLVEGERQVRVRAEWAVRRRGVAAIAGWCPEPEVAGLRQRLEAVGAAVVPLPVPAGIDPPTLLAGGAPLRRAFAPLVGLYGTMAYRDVDPTVPAGLAYVAMFGMMFGDAGHGLLLLAAAEVLRRGWIAKLARLRRLWVFVAGAGVAATAFGLLYGEFFGPTGVLPVLWLNPLDDPVRLLIAAVAVGAGMLACAYGFGVVNRWREGGLSLALYASSGIAGAAAFLGVGVITAGILARLFAVVMAGAVVAGVGLILSVIGMFGESGGGAAGFARSGVGVIDLVVHLGANAISFARLAAFGMTHAALGWVVWQATTAAANLPVAGTVVAAVVFVLGNAVAFALEALVAGVQALRLEFYELFSKIFAGAGEAFSPWRIPIQETEGASC</sequence>
<accession>A0A161WNR4</accession>
<evidence type="ECO:0000313" key="10">
    <source>
        <dbReference type="Proteomes" id="UP000076512"/>
    </source>
</evidence>
<keyword evidence="7 8" id="KW-0472">Membrane</keyword>
<organism evidence="9 10">
    <name type="scientific">Nocardia terpenica</name>
    <dbReference type="NCBI Taxonomy" id="455432"/>
    <lineage>
        <taxon>Bacteria</taxon>
        <taxon>Bacillati</taxon>
        <taxon>Actinomycetota</taxon>
        <taxon>Actinomycetes</taxon>
        <taxon>Mycobacteriales</taxon>
        <taxon>Nocardiaceae</taxon>
        <taxon>Nocardia</taxon>
    </lineage>
</organism>
<dbReference type="GO" id="GO:0033179">
    <property type="term" value="C:proton-transporting V-type ATPase, V0 domain"/>
    <property type="evidence" value="ECO:0007669"/>
    <property type="project" value="InterPro"/>
</dbReference>
<dbReference type="GO" id="GO:0007035">
    <property type="term" value="P:vacuolar acidification"/>
    <property type="evidence" value="ECO:0007669"/>
    <property type="project" value="TreeGrafter"/>
</dbReference>
<evidence type="ECO:0000313" key="9">
    <source>
        <dbReference type="EMBL" id="KZM74715.1"/>
    </source>
</evidence>
<reference evidence="9 10" key="1">
    <citation type="submission" date="2016-04" db="EMBL/GenBank/DDBJ databases">
        <authorList>
            <person name="Evans L.H."/>
            <person name="Alamgir A."/>
            <person name="Owens N."/>
            <person name="Weber N.D."/>
            <person name="Virtaneva K."/>
            <person name="Barbian K."/>
            <person name="Babar A."/>
            <person name="Rosenke K."/>
        </authorList>
    </citation>
    <scope>NUCLEOTIDE SEQUENCE [LARGE SCALE GENOMIC DNA]</scope>
    <source>
        <strain evidence="9 10">IFM 0406</strain>
    </source>
</reference>
<keyword evidence="6" id="KW-0406">Ion transport</keyword>
<keyword evidence="5 8" id="KW-1133">Transmembrane helix</keyword>
<proteinExistence type="inferred from homology"/>
<comment type="subcellular location">
    <subcellularLocation>
        <location evidence="1">Membrane</location>
        <topology evidence="1">Multi-pass membrane protein</topology>
    </subcellularLocation>
</comment>
<evidence type="ECO:0000256" key="5">
    <source>
        <dbReference type="ARBA" id="ARBA00022989"/>
    </source>
</evidence>
<feature type="transmembrane region" description="Helical" evidence="8">
    <location>
        <begin position="309"/>
        <end position="332"/>
    </location>
</feature>
<gene>
    <name evidence="9" type="ORF">AWN90_21905</name>
</gene>
<name>A0A161WNR4_9NOCA</name>
<dbReference type="RefSeq" id="WP_067586210.1">
    <property type="nucleotide sequence ID" value="NZ_JABMCZ010000005.1"/>
</dbReference>
<comment type="similarity">
    <text evidence="2">Belongs to the V-ATPase 116 kDa subunit family.</text>
</comment>
<dbReference type="GO" id="GO:0016471">
    <property type="term" value="C:vacuolar proton-transporting V-type ATPase complex"/>
    <property type="evidence" value="ECO:0007669"/>
    <property type="project" value="TreeGrafter"/>
</dbReference>
<evidence type="ECO:0000256" key="8">
    <source>
        <dbReference type="SAM" id="Phobius"/>
    </source>
</evidence>
<evidence type="ECO:0000256" key="6">
    <source>
        <dbReference type="ARBA" id="ARBA00023065"/>
    </source>
</evidence>
<dbReference type="InterPro" id="IPR002490">
    <property type="entry name" value="V-ATPase_116kDa_su"/>
</dbReference>
<feature type="transmembrane region" description="Helical" evidence="8">
    <location>
        <begin position="281"/>
        <end position="303"/>
    </location>
</feature>
<dbReference type="AlphaFoldDB" id="A0A161WNR4"/>
<feature type="transmembrane region" description="Helical" evidence="8">
    <location>
        <begin position="208"/>
        <end position="227"/>
    </location>
</feature>
<dbReference type="Proteomes" id="UP000076512">
    <property type="component" value="Unassembled WGS sequence"/>
</dbReference>
<feature type="transmembrane region" description="Helical" evidence="8">
    <location>
        <begin position="167"/>
        <end position="188"/>
    </location>
</feature>
<dbReference type="PANTHER" id="PTHR11629">
    <property type="entry name" value="VACUOLAR PROTON ATPASES"/>
    <property type="match status" value="1"/>
</dbReference>